<dbReference type="EMBL" id="JACBZI010000001">
    <property type="protein sequence ID" value="NYI11432.1"/>
    <property type="molecule type" value="Genomic_DNA"/>
</dbReference>
<keyword evidence="4" id="KW-1185">Reference proteome</keyword>
<evidence type="ECO:0008006" key="5">
    <source>
        <dbReference type="Google" id="ProtNLM"/>
    </source>
</evidence>
<keyword evidence="2" id="KW-1133">Transmembrane helix</keyword>
<feature type="compositionally biased region" description="Acidic residues" evidence="1">
    <location>
        <begin position="249"/>
        <end position="258"/>
    </location>
</feature>
<organism evidence="3 4">
    <name type="scientific">Nocardioides marinus</name>
    <dbReference type="NCBI Taxonomy" id="374514"/>
    <lineage>
        <taxon>Bacteria</taxon>
        <taxon>Bacillati</taxon>
        <taxon>Actinomycetota</taxon>
        <taxon>Actinomycetes</taxon>
        <taxon>Propionibacteriales</taxon>
        <taxon>Nocardioidaceae</taxon>
        <taxon>Nocardioides</taxon>
    </lineage>
</organism>
<evidence type="ECO:0000313" key="4">
    <source>
        <dbReference type="Proteomes" id="UP000537326"/>
    </source>
</evidence>
<dbReference type="Proteomes" id="UP000537326">
    <property type="component" value="Unassembled WGS sequence"/>
</dbReference>
<feature type="transmembrane region" description="Helical" evidence="2">
    <location>
        <begin position="40"/>
        <end position="57"/>
    </location>
</feature>
<reference evidence="3 4" key="1">
    <citation type="submission" date="2020-07" db="EMBL/GenBank/DDBJ databases">
        <title>Sequencing the genomes of 1000 actinobacteria strains.</title>
        <authorList>
            <person name="Klenk H.-P."/>
        </authorList>
    </citation>
    <scope>NUCLEOTIDE SEQUENCE [LARGE SCALE GENOMIC DNA]</scope>
    <source>
        <strain evidence="3 4">DSM 18248</strain>
    </source>
</reference>
<name>A0A7Y9YI19_9ACTN</name>
<dbReference type="AlphaFoldDB" id="A0A7Y9YI19"/>
<gene>
    <name evidence="3" type="ORF">BKA05_002947</name>
</gene>
<dbReference type="RefSeq" id="WP_179532122.1">
    <property type="nucleotide sequence ID" value="NZ_BAAAPP010000008.1"/>
</dbReference>
<feature type="region of interest" description="Disordered" evidence="1">
    <location>
        <begin position="242"/>
        <end position="267"/>
    </location>
</feature>
<keyword evidence="2" id="KW-0812">Transmembrane</keyword>
<comment type="caution">
    <text evidence="3">The sequence shown here is derived from an EMBL/GenBank/DDBJ whole genome shotgun (WGS) entry which is preliminary data.</text>
</comment>
<proteinExistence type="predicted"/>
<evidence type="ECO:0000313" key="3">
    <source>
        <dbReference type="EMBL" id="NYI11432.1"/>
    </source>
</evidence>
<evidence type="ECO:0000256" key="1">
    <source>
        <dbReference type="SAM" id="MobiDB-lite"/>
    </source>
</evidence>
<protein>
    <recommendedName>
        <fullName evidence="5">Fimbrial assembly protein (PilN)</fullName>
    </recommendedName>
</protein>
<sequence>MITLKDRAPADTRVEVVSSVNLLSPWVHEELRVRRWRQRFALGLLALVVVIAGAWSYERVVLAQVEADLRGEEATAESLQGRIADLAPVQTYVDGVDRRARAVQQQMVTDVAFSQVLEALADATPAGARIESLSVDLPTGVGVTIAPDGTIGEVTRGLVAAGCPGPDPFAVLEVIGCVTLSGTAADRATVGRLVIELAAAKEFSEPFITTTTTDEGSSVTFSGSVALTPKVFTGRYDDRASLTGLTEDASGDTTEDTTGDTTGEGSE</sequence>
<evidence type="ECO:0000256" key="2">
    <source>
        <dbReference type="SAM" id="Phobius"/>
    </source>
</evidence>
<keyword evidence="2" id="KW-0472">Membrane</keyword>
<accession>A0A7Y9YI19</accession>